<comment type="caution">
    <text evidence="1">The sequence shown here is derived from an EMBL/GenBank/DDBJ whole genome shotgun (WGS) entry which is preliminary data.</text>
</comment>
<dbReference type="EMBL" id="AWUE01020642">
    <property type="protein sequence ID" value="OMO67287.1"/>
    <property type="molecule type" value="Genomic_DNA"/>
</dbReference>
<evidence type="ECO:0000313" key="1">
    <source>
        <dbReference type="EMBL" id="OMO67287.1"/>
    </source>
</evidence>
<proteinExistence type="predicted"/>
<reference evidence="2" key="1">
    <citation type="submission" date="2013-09" db="EMBL/GenBank/DDBJ databases">
        <title>Corchorus olitorius genome sequencing.</title>
        <authorList>
            <person name="Alam M."/>
            <person name="Haque M.S."/>
            <person name="Islam M.S."/>
            <person name="Emdad E.M."/>
            <person name="Islam M.M."/>
            <person name="Ahmed B."/>
            <person name="Halim A."/>
            <person name="Hossen Q.M.M."/>
            <person name="Hossain M.Z."/>
            <person name="Ahmed R."/>
            <person name="Khan M.M."/>
            <person name="Islam R."/>
            <person name="Rashid M.M."/>
            <person name="Khan S.A."/>
            <person name="Rahman M.S."/>
            <person name="Alam M."/>
            <person name="Yahiya A.S."/>
            <person name="Khan M.S."/>
            <person name="Azam M.S."/>
            <person name="Haque T."/>
            <person name="Lashkar M.Z.H."/>
            <person name="Akhand A.I."/>
            <person name="Morshed G."/>
            <person name="Roy S."/>
            <person name="Uddin K.S."/>
            <person name="Rabeya T."/>
            <person name="Hossain A.S."/>
            <person name="Chowdhury A."/>
            <person name="Snigdha A.R."/>
            <person name="Mortoza M.S."/>
            <person name="Matin S.A."/>
            <person name="Hoque S.M.E."/>
            <person name="Islam M.K."/>
            <person name="Roy D.K."/>
            <person name="Haider R."/>
            <person name="Moosa M.M."/>
            <person name="Elias S.M."/>
            <person name="Hasan A.M."/>
            <person name="Jahan S."/>
            <person name="Shafiuddin M."/>
            <person name="Mahmood N."/>
            <person name="Shommy N.S."/>
        </authorList>
    </citation>
    <scope>NUCLEOTIDE SEQUENCE [LARGE SCALE GENOMIC DNA]</scope>
    <source>
        <strain evidence="2">cv. O-4</strain>
    </source>
</reference>
<name>A0A1R3HAE3_9ROSI</name>
<sequence>MTTKLGWASVRFGRVGGNFFEIVPPTDGGIATDHQPTGDGNRYLPTAVCFSRLATALTN</sequence>
<gene>
    <name evidence="1" type="ORF">COLO4_30193</name>
</gene>
<dbReference type="Proteomes" id="UP000187203">
    <property type="component" value="Unassembled WGS sequence"/>
</dbReference>
<protein>
    <submittedName>
        <fullName evidence="1">Uncharacterized protein</fullName>
    </submittedName>
</protein>
<dbReference type="AlphaFoldDB" id="A0A1R3HAE3"/>
<organism evidence="1 2">
    <name type="scientific">Corchorus olitorius</name>
    <dbReference type="NCBI Taxonomy" id="93759"/>
    <lineage>
        <taxon>Eukaryota</taxon>
        <taxon>Viridiplantae</taxon>
        <taxon>Streptophyta</taxon>
        <taxon>Embryophyta</taxon>
        <taxon>Tracheophyta</taxon>
        <taxon>Spermatophyta</taxon>
        <taxon>Magnoliopsida</taxon>
        <taxon>eudicotyledons</taxon>
        <taxon>Gunneridae</taxon>
        <taxon>Pentapetalae</taxon>
        <taxon>rosids</taxon>
        <taxon>malvids</taxon>
        <taxon>Malvales</taxon>
        <taxon>Malvaceae</taxon>
        <taxon>Grewioideae</taxon>
        <taxon>Apeibeae</taxon>
        <taxon>Corchorus</taxon>
    </lineage>
</organism>
<accession>A0A1R3HAE3</accession>
<evidence type="ECO:0000313" key="2">
    <source>
        <dbReference type="Proteomes" id="UP000187203"/>
    </source>
</evidence>
<keyword evidence="2" id="KW-1185">Reference proteome</keyword>